<evidence type="ECO:0000256" key="1">
    <source>
        <dbReference type="ARBA" id="ARBA00001947"/>
    </source>
</evidence>
<dbReference type="InterPro" id="IPR050072">
    <property type="entry name" value="Peptidase_M20A"/>
</dbReference>
<keyword evidence="4" id="KW-0862">Zinc</keyword>
<dbReference type="PANTHER" id="PTHR43808:SF32">
    <property type="entry name" value="ARGE_DAPE-RELATED DEACYLASE"/>
    <property type="match status" value="1"/>
</dbReference>
<dbReference type="PANTHER" id="PTHR43808">
    <property type="entry name" value="ACETYLORNITHINE DEACETYLASE"/>
    <property type="match status" value="1"/>
</dbReference>
<protein>
    <recommendedName>
        <fullName evidence="5">Peptidase M20 dimerisation domain-containing protein</fullName>
    </recommendedName>
</protein>
<dbReference type="AlphaFoldDB" id="A0A6J4J1J9"/>
<evidence type="ECO:0000259" key="5">
    <source>
        <dbReference type="Pfam" id="PF07687"/>
    </source>
</evidence>
<dbReference type="SUPFAM" id="SSF55031">
    <property type="entry name" value="Bacterial exopeptidase dimerisation domain"/>
    <property type="match status" value="1"/>
</dbReference>
<dbReference type="GO" id="GO:0046872">
    <property type="term" value="F:metal ion binding"/>
    <property type="evidence" value="ECO:0007669"/>
    <property type="project" value="UniProtKB-KW"/>
</dbReference>
<keyword evidence="2" id="KW-0479">Metal-binding</keyword>
<evidence type="ECO:0000313" key="6">
    <source>
        <dbReference type="EMBL" id="CAA9267846.1"/>
    </source>
</evidence>
<feature type="domain" description="Peptidase M20 dimerisation" evidence="5">
    <location>
        <begin position="222"/>
        <end position="339"/>
    </location>
</feature>
<keyword evidence="3" id="KW-0378">Hydrolase</keyword>
<sequence length="440" mass="46771">MPASRRLPSVPGISCVLVLALLLAPRPGLRAQRLTAAERKVVRYVGEQSGAALGLLEKAVNINSGTGNHEGVRQVGALFRQELDGLGFATRWIDMPDSVNRAGHLFAERRGKGGKRVLLIGHLDTVFEKDSPFQQFVRTDSVFKGPGVNDMKGGDVVILYALKALHAAGLLDNTQIIVAFTGDEENTGKPLSISRKDLIEAARRSDAALAFETATGFGEATVARRGSSNWRLEVTGNQAHSAGVFSPRVGDGAIYEAARILNAFHDELKGEQYLTFNPGTILGGTEVDFDATAGTGQVSGKGNIVAKTAIVSGDLRFISEEQKERTRAKMRGIVARSLPGTSAKIIFQDSYPAMPPTPGNEALLAQLNQVSLDLGHGPVKPYDPGARGAGDVSFVAPYTSGLDGLGTMGSGAHSPNETMNPKTFQALTQRAALLIYRLTK</sequence>
<reference evidence="6" key="1">
    <citation type="submission" date="2020-02" db="EMBL/GenBank/DDBJ databases">
        <authorList>
            <person name="Meier V. D."/>
        </authorList>
    </citation>
    <scope>NUCLEOTIDE SEQUENCE</scope>
    <source>
        <strain evidence="6">AVDCRST_MAG56</strain>
    </source>
</reference>
<name>A0A6J4J1J9_9SPHI</name>
<dbReference type="PROSITE" id="PS00758">
    <property type="entry name" value="ARGE_DAPE_CPG2_1"/>
    <property type="match status" value="1"/>
</dbReference>
<dbReference type="GO" id="GO:0016787">
    <property type="term" value="F:hydrolase activity"/>
    <property type="evidence" value="ECO:0007669"/>
    <property type="project" value="UniProtKB-KW"/>
</dbReference>
<dbReference type="InterPro" id="IPR011650">
    <property type="entry name" value="Peptidase_M20_dimer"/>
</dbReference>
<dbReference type="Gene3D" id="3.30.70.360">
    <property type="match status" value="1"/>
</dbReference>
<dbReference type="Pfam" id="PF07687">
    <property type="entry name" value="M20_dimer"/>
    <property type="match status" value="1"/>
</dbReference>
<gene>
    <name evidence="6" type="ORF">AVDCRST_MAG56-3033</name>
</gene>
<dbReference type="Pfam" id="PF01546">
    <property type="entry name" value="Peptidase_M20"/>
    <property type="match status" value="1"/>
</dbReference>
<evidence type="ECO:0000256" key="4">
    <source>
        <dbReference type="ARBA" id="ARBA00022833"/>
    </source>
</evidence>
<evidence type="ECO:0000256" key="3">
    <source>
        <dbReference type="ARBA" id="ARBA00022801"/>
    </source>
</evidence>
<dbReference type="EMBL" id="CADCTQ010000247">
    <property type="protein sequence ID" value="CAA9267846.1"/>
    <property type="molecule type" value="Genomic_DNA"/>
</dbReference>
<dbReference type="InterPro" id="IPR002933">
    <property type="entry name" value="Peptidase_M20"/>
</dbReference>
<dbReference type="InterPro" id="IPR036264">
    <property type="entry name" value="Bact_exopeptidase_dim_dom"/>
</dbReference>
<organism evidence="6">
    <name type="scientific">uncultured Cytophagales bacterium</name>
    <dbReference type="NCBI Taxonomy" id="158755"/>
    <lineage>
        <taxon>Bacteria</taxon>
        <taxon>Pseudomonadati</taxon>
        <taxon>Bacteroidota</taxon>
        <taxon>Sphingobacteriia</taxon>
        <taxon>Sphingobacteriales</taxon>
        <taxon>environmental samples</taxon>
    </lineage>
</organism>
<dbReference type="InterPro" id="IPR001261">
    <property type="entry name" value="ArgE/DapE_CS"/>
</dbReference>
<proteinExistence type="predicted"/>
<comment type="cofactor">
    <cofactor evidence="1">
        <name>Zn(2+)</name>
        <dbReference type="ChEBI" id="CHEBI:29105"/>
    </cofactor>
</comment>
<accession>A0A6J4J1J9</accession>
<evidence type="ECO:0000256" key="2">
    <source>
        <dbReference type="ARBA" id="ARBA00022723"/>
    </source>
</evidence>
<dbReference type="SUPFAM" id="SSF53187">
    <property type="entry name" value="Zn-dependent exopeptidases"/>
    <property type="match status" value="1"/>
</dbReference>
<dbReference type="Gene3D" id="3.40.630.10">
    <property type="entry name" value="Zn peptidases"/>
    <property type="match status" value="1"/>
</dbReference>